<evidence type="ECO:0000313" key="3">
    <source>
        <dbReference type="Proteomes" id="UP001221757"/>
    </source>
</evidence>
<gene>
    <name evidence="2" type="ORF">B0H17DRAFT_1150817</name>
</gene>
<protein>
    <recommendedName>
        <fullName evidence="1">F-box domain-containing protein</fullName>
    </recommendedName>
</protein>
<accession>A0AAD7FMB7</accession>
<evidence type="ECO:0000259" key="1">
    <source>
        <dbReference type="PROSITE" id="PS50181"/>
    </source>
</evidence>
<feature type="domain" description="F-box" evidence="1">
    <location>
        <begin position="10"/>
        <end position="46"/>
    </location>
</feature>
<keyword evidence="3" id="KW-1185">Reference proteome</keyword>
<dbReference type="InterPro" id="IPR001810">
    <property type="entry name" value="F-box_dom"/>
</dbReference>
<dbReference type="Gene3D" id="1.20.1280.50">
    <property type="match status" value="1"/>
</dbReference>
<dbReference type="AlphaFoldDB" id="A0AAD7FMB7"/>
<dbReference type="Proteomes" id="UP001221757">
    <property type="component" value="Unassembled WGS sequence"/>
</dbReference>
<proteinExistence type="predicted"/>
<dbReference type="CDD" id="cd09917">
    <property type="entry name" value="F-box_SF"/>
    <property type="match status" value="1"/>
</dbReference>
<dbReference type="EMBL" id="JARKIE010000563">
    <property type="protein sequence ID" value="KAJ7627902.1"/>
    <property type="molecule type" value="Genomic_DNA"/>
</dbReference>
<name>A0AAD7FMB7_MYCRO</name>
<evidence type="ECO:0000313" key="2">
    <source>
        <dbReference type="EMBL" id="KAJ7627902.1"/>
    </source>
</evidence>
<organism evidence="2 3">
    <name type="scientific">Mycena rosella</name>
    <name type="common">Pink bonnet</name>
    <name type="synonym">Agaricus rosellus</name>
    <dbReference type="NCBI Taxonomy" id="1033263"/>
    <lineage>
        <taxon>Eukaryota</taxon>
        <taxon>Fungi</taxon>
        <taxon>Dikarya</taxon>
        <taxon>Basidiomycota</taxon>
        <taxon>Agaricomycotina</taxon>
        <taxon>Agaricomycetes</taxon>
        <taxon>Agaricomycetidae</taxon>
        <taxon>Agaricales</taxon>
        <taxon>Marasmiineae</taxon>
        <taxon>Mycenaceae</taxon>
        <taxon>Mycena</taxon>
    </lineage>
</organism>
<comment type="caution">
    <text evidence="2">The sequence shown here is derived from an EMBL/GenBank/DDBJ whole genome shotgun (WGS) entry which is preliminary data.</text>
</comment>
<dbReference type="Pfam" id="PF12937">
    <property type="entry name" value="F-box-like"/>
    <property type="match status" value="1"/>
</dbReference>
<dbReference type="SUPFAM" id="SSF81383">
    <property type="entry name" value="F-box domain"/>
    <property type="match status" value="1"/>
</dbReference>
<sequence>MMRLTRLQTRMLAAQLPPELKLEILGNLDQSALLAVSRSSKQFRHLATPLLHRDITIDVKCLTQLWLVWTQPENVGLRTGVKSLTIKDNGQQLAHQKQGCEIFVFNAFQIITAIQANVEELNLLLGIADSNELAVISLLSFSFVPPHTCDTAILHFANNHPNLEILRIRFPFLPTHDGVGTIGTVALNLPQLQVFEGTLVFLKVSDSCGNGGYHKHQTLQILDVVVEDDVAFFVLATISHSSLHLKSLRITQISSHRRSTFNEHLFFYCLKRMRHLKSLVLDTLEHRVLFEIPDNIQGMGTYSDTIGHTNEGLPSLWSDTDENIFVGILTRSKSSLELLQIIYQDWAEETAIYRYEAGKIFE</sequence>
<reference evidence="2" key="1">
    <citation type="submission" date="2023-03" db="EMBL/GenBank/DDBJ databases">
        <title>Massive genome expansion in bonnet fungi (Mycena s.s.) driven by repeated elements and novel gene families across ecological guilds.</title>
        <authorList>
            <consortium name="Lawrence Berkeley National Laboratory"/>
            <person name="Harder C.B."/>
            <person name="Miyauchi S."/>
            <person name="Viragh M."/>
            <person name="Kuo A."/>
            <person name="Thoen E."/>
            <person name="Andreopoulos B."/>
            <person name="Lu D."/>
            <person name="Skrede I."/>
            <person name="Drula E."/>
            <person name="Henrissat B."/>
            <person name="Morin E."/>
            <person name="Kohler A."/>
            <person name="Barry K."/>
            <person name="LaButti K."/>
            <person name="Morin E."/>
            <person name="Salamov A."/>
            <person name="Lipzen A."/>
            <person name="Mereny Z."/>
            <person name="Hegedus B."/>
            <person name="Baldrian P."/>
            <person name="Stursova M."/>
            <person name="Weitz H."/>
            <person name="Taylor A."/>
            <person name="Grigoriev I.V."/>
            <person name="Nagy L.G."/>
            <person name="Martin F."/>
            <person name="Kauserud H."/>
        </authorList>
    </citation>
    <scope>NUCLEOTIDE SEQUENCE</scope>
    <source>
        <strain evidence="2">CBHHK067</strain>
    </source>
</reference>
<dbReference type="PROSITE" id="PS50181">
    <property type="entry name" value="FBOX"/>
    <property type="match status" value="1"/>
</dbReference>
<dbReference type="InterPro" id="IPR036047">
    <property type="entry name" value="F-box-like_dom_sf"/>
</dbReference>